<evidence type="ECO:0000256" key="7">
    <source>
        <dbReference type="PROSITE-ProRule" id="PRU10055"/>
    </source>
</evidence>
<dbReference type="InterPro" id="IPR017853">
    <property type="entry name" value="GH"/>
</dbReference>
<dbReference type="EC" id="3.2.1.21" evidence="3"/>
<dbReference type="Proteomes" id="UP000242188">
    <property type="component" value="Unassembled WGS sequence"/>
</dbReference>
<evidence type="ECO:0000256" key="2">
    <source>
        <dbReference type="ARBA" id="ARBA00011738"/>
    </source>
</evidence>
<feature type="signal peptide" evidence="10">
    <location>
        <begin position="1"/>
        <end position="23"/>
    </location>
</feature>
<reference evidence="11 12" key="1">
    <citation type="journal article" date="2017" name="Nat. Ecol. Evol.">
        <title>Scallop genome provides insights into evolution of bilaterian karyotype and development.</title>
        <authorList>
            <person name="Wang S."/>
            <person name="Zhang J."/>
            <person name="Jiao W."/>
            <person name="Li J."/>
            <person name="Xun X."/>
            <person name="Sun Y."/>
            <person name="Guo X."/>
            <person name="Huan P."/>
            <person name="Dong B."/>
            <person name="Zhang L."/>
            <person name="Hu X."/>
            <person name="Sun X."/>
            <person name="Wang J."/>
            <person name="Zhao C."/>
            <person name="Wang Y."/>
            <person name="Wang D."/>
            <person name="Huang X."/>
            <person name="Wang R."/>
            <person name="Lv J."/>
            <person name="Li Y."/>
            <person name="Zhang Z."/>
            <person name="Liu B."/>
            <person name="Lu W."/>
            <person name="Hui Y."/>
            <person name="Liang J."/>
            <person name="Zhou Z."/>
            <person name="Hou R."/>
            <person name="Li X."/>
            <person name="Liu Y."/>
            <person name="Li H."/>
            <person name="Ning X."/>
            <person name="Lin Y."/>
            <person name="Zhao L."/>
            <person name="Xing Q."/>
            <person name="Dou J."/>
            <person name="Li Y."/>
            <person name="Mao J."/>
            <person name="Guo H."/>
            <person name="Dou H."/>
            <person name="Li T."/>
            <person name="Mu C."/>
            <person name="Jiang W."/>
            <person name="Fu Q."/>
            <person name="Fu X."/>
            <person name="Miao Y."/>
            <person name="Liu J."/>
            <person name="Yu Q."/>
            <person name="Li R."/>
            <person name="Liao H."/>
            <person name="Li X."/>
            <person name="Kong Y."/>
            <person name="Jiang Z."/>
            <person name="Chourrout D."/>
            <person name="Li R."/>
            <person name="Bao Z."/>
        </authorList>
    </citation>
    <scope>NUCLEOTIDE SEQUENCE [LARGE SCALE GENOMIC DNA]</scope>
    <source>
        <strain evidence="11 12">PY_sf001</strain>
    </source>
</reference>
<dbReference type="GO" id="GO:0004553">
    <property type="term" value="F:hydrolase activity, hydrolyzing O-glycosyl compounds"/>
    <property type="evidence" value="ECO:0007669"/>
    <property type="project" value="InterPro"/>
</dbReference>
<evidence type="ECO:0000256" key="6">
    <source>
        <dbReference type="ARBA" id="ARBA00023295"/>
    </source>
</evidence>
<dbReference type="PANTHER" id="PTHR10353">
    <property type="entry name" value="GLYCOSYL HYDROLASE"/>
    <property type="match status" value="1"/>
</dbReference>
<keyword evidence="4 8" id="KW-0378">Hydrolase</keyword>
<evidence type="ECO:0000256" key="1">
    <source>
        <dbReference type="ARBA" id="ARBA00010838"/>
    </source>
</evidence>
<evidence type="ECO:0000256" key="10">
    <source>
        <dbReference type="SAM" id="SignalP"/>
    </source>
</evidence>
<dbReference type="STRING" id="6573.A0A210QWH6"/>
<dbReference type="PROSITE" id="PS00653">
    <property type="entry name" value="GLYCOSYL_HYDROL_F1_2"/>
    <property type="match status" value="2"/>
</dbReference>
<comment type="subunit">
    <text evidence="2">Homodimer.</text>
</comment>
<evidence type="ECO:0000313" key="12">
    <source>
        <dbReference type="Proteomes" id="UP000242188"/>
    </source>
</evidence>
<evidence type="ECO:0000313" key="11">
    <source>
        <dbReference type="EMBL" id="OWF53071.1"/>
    </source>
</evidence>
<evidence type="ECO:0000256" key="8">
    <source>
        <dbReference type="RuleBase" id="RU004468"/>
    </source>
</evidence>
<dbReference type="InterPro" id="IPR033132">
    <property type="entry name" value="GH_1_N_CS"/>
</dbReference>
<dbReference type="InterPro" id="IPR001360">
    <property type="entry name" value="Glyco_hydro_1"/>
</dbReference>
<keyword evidence="6 8" id="KW-0326">Glycosidase</keyword>
<dbReference type="OrthoDB" id="65569at2759"/>
<keyword evidence="5" id="KW-0325">Glycoprotein</keyword>
<name>A0A210QWH6_MIZYE</name>
<dbReference type="SUPFAM" id="SSF51445">
    <property type="entry name" value="(Trans)glycosidases"/>
    <property type="match status" value="2"/>
</dbReference>
<proteinExistence type="inferred from homology"/>
<accession>A0A210QWH6</accession>
<dbReference type="FunFam" id="3.20.20.80:FF:000013">
    <property type="entry name" value="lactase-phlorizin hydrolase"/>
    <property type="match status" value="2"/>
</dbReference>
<dbReference type="Gene3D" id="3.20.20.80">
    <property type="entry name" value="Glycosidases"/>
    <property type="match status" value="2"/>
</dbReference>
<keyword evidence="12" id="KW-1185">Reference proteome</keyword>
<feature type="active site" description="Nucleophile" evidence="7">
    <location>
        <position position="890"/>
    </location>
</feature>
<keyword evidence="10" id="KW-0732">Signal</keyword>
<comment type="similarity">
    <text evidence="1">Belongs to the glycosyl hydrolase 1 family.</text>
</comment>
<dbReference type="PRINTS" id="PR00131">
    <property type="entry name" value="GLHYDRLASE1"/>
</dbReference>
<feature type="active site" description="Nucleophile" evidence="7">
    <location>
        <position position="405"/>
    </location>
</feature>
<protein>
    <recommendedName>
        <fullName evidence="3">beta-glucosidase</fullName>
        <ecNumber evidence="3">3.2.1.21</ecNumber>
    </recommendedName>
</protein>
<evidence type="ECO:0000256" key="9">
    <source>
        <dbReference type="SAM" id="MobiDB-lite"/>
    </source>
</evidence>
<dbReference type="Pfam" id="PF00232">
    <property type="entry name" value="Glyco_hydro_1"/>
    <property type="match status" value="2"/>
</dbReference>
<evidence type="ECO:0000256" key="3">
    <source>
        <dbReference type="ARBA" id="ARBA00012744"/>
    </source>
</evidence>
<feature type="chain" id="PRO_5012735956" description="beta-glucosidase" evidence="10">
    <location>
        <begin position="24"/>
        <end position="983"/>
    </location>
</feature>
<gene>
    <name evidence="11" type="ORF">KP79_PYT00543</name>
</gene>
<dbReference type="InterPro" id="IPR018120">
    <property type="entry name" value="Glyco_hydro_1_AS"/>
</dbReference>
<feature type="region of interest" description="Disordered" evidence="9">
    <location>
        <begin position="353"/>
        <end position="373"/>
    </location>
</feature>
<sequence>MEVSGKIWLVTSYLIVLVPRGGAQMVGMGQSEYDPDAVTPGKFPDDFAWGVATSAYQVEGAWDKDGRAPSIWDTFSMDGNGHVKDGSNGNVACDQYSHYKEDVQLIKSLNVKYYRFSISWSRVLPDGTEASLNRAGIKYYKNLVTELKANGIEPMVTLYHWDLPQALHDSMGGWQNATIVQYFGAYARVMFRELGDQVKFWITLNEPWVVAWLGYGSGVNAPGIKEPATAPYIVGHNQILAHAQAFHIYDQEFRIYQKGQIGITMNSDWSIPKTDSQEDIDAAERQMQFSLGWFANPIFGNNGDYPDAMKHISRLPVFTAFQKQRNNGSSDFFGLNHYTSKLVSNKPRAVGDPASYITDSQTRSEDDPSWRGSTSSWLKVNPSGMRDILNWIKKTYTNPDVYVTENGISDCGTLQDQARLDYYNGYVNNMLRAITLDGCMVKGYVAWSLLDNFEWASGYTEKFGLVKVNFERDERPRTVKDSAFFFADLVKYNGFPSDWDTSSYIMADVEERDIFLQSSFPDGFAWGAATAAYQVEGAWNEDGKGPSIWDVFSHAGRIAHHDTGDVACDSYHKYKEDVQMLKQLGVSHYRFSISWSRIMADGTPATLNPKGIAYYNNLIDELLRNGIQPFVTLYHWDLPQGLQEFGGWENDTIVDHFNTYAEICFANFGHKVKSWITFNEAFVVSWLGYGIGVFAPGVYSPGNAVYKVAHNIIRSHVLAYHTYDDHFRSRYNGQVGITLDCDWKEANQHRSAADRYAAERALQFKLGWFANPIFGNGDYPSVMKRVVKAKSLAQGLAQSRLPEFTPEEIAQNKKSADFLGLNHYTSNLVSQLDQPIQDQSYENDQDVDITYDNCWNRSESSWLRVNPWGLRKLLKWIHDRYDNPVIYVTENGVSDKGQLNDETRIRYYRGYINEMLKAVRLDGVDVRGYMAWSLMDNFEWTSGYTQKFGLYQVDFDSPQRVRSMKSSVSVYSEIIRNNGFPEI</sequence>
<organism evidence="11 12">
    <name type="scientific">Mizuhopecten yessoensis</name>
    <name type="common">Japanese scallop</name>
    <name type="synonym">Patinopecten yessoensis</name>
    <dbReference type="NCBI Taxonomy" id="6573"/>
    <lineage>
        <taxon>Eukaryota</taxon>
        <taxon>Metazoa</taxon>
        <taxon>Spiralia</taxon>
        <taxon>Lophotrochozoa</taxon>
        <taxon>Mollusca</taxon>
        <taxon>Bivalvia</taxon>
        <taxon>Autobranchia</taxon>
        <taxon>Pteriomorphia</taxon>
        <taxon>Pectinida</taxon>
        <taxon>Pectinoidea</taxon>
        <taxon>Pectinidae</taxon>
        <taxon>Mizuhopecten</taxon>
    </lineage>
</organism>
<dbReference type="PANTHER" id="PTHR10353:SF36">
    <property type="entry name" value="LP05116P"/>
    <property type="match status" value="1"/>
</dbReference>
<dbReference type="PROSITE" id="PS00572">
    <property type="entry name" value="GLYCOSYL_HYDROL_F1_1"/>
    <property type="match status" value="2"/>
</dbReference>
<evidence type="ECO:0000256" key="4">
    <source>
        <dbReference type="ARBA" id="ARBA00022801"/>
    </source>
</evidence>
<dbReference type="GO" id="GO:0005975">
    <property type="term" value="P:carbohydrate metabolic process"/>
    <property type="evidence" value="ECO:0007669"/>
    <property type="project" value="InterPro"/>
</dbReference>
<evidence type="ECO:0000256" key="5">
    <source>
        <dbReference type="ARBA" id="ARBA00023180"/>
    </source>
</evidence>
<dbReference type="EMBL" id="NEDP02001513">
    <property type="protein sequence ID" value="OWF53071.1"/>
    <property type="molecule type" value="Genomic_DNA"/>
</dbReference>
<comment type="caution">
    <text evidence="11">The sequence shown here is derived from an EMBL/GenBank/DDBJ whole genome shotgun (WGS) entry which is preliminary data.</text>
</comment>
<dbReference type="AlphaFoldDB" id="A0A210QWH6"/>